<dbReference type="InterPro" id="IPR035906">
    <property type="entry name" value="MetI-like_sf"/>
</dbReference>
<feature type="transmembrane region" description="Helical" evidence="7">
    <location>
        <begin position="139"/>
        <end position="159"/>
    </location>
</feature>
<keyword evidence="4 7" id="KW-0812">Transmembrane</keyword>
<evidence type="ECO:0000256" key="1">
    <source>
        <dbReference type="ARBA" id="ARBA00004651"/>
    </source>
</evidence>
<keyword evidence="5 7" id="KW-1133">Transmembrane helix</keyword>
<dbReference type="Proteomes" id="UP000611945">
    <property type="component" value="Unassembled WGS sequence"/>
</dbReference>
<evidence type="ECO:0000256" key="2">
    <source>
        <dbReference type="ARBA" id="ARBA00022448"/>
    </source>
</evidence>
<organism evidence="8 9">
    <name type="scientific">Serpens gallinarum</name>
    <dbReference type="NCBI Taxonomy" id="2763075"/>
    <lineage>
        <taxon>Bacteria</taxon>
        <taxon>Pseudomonadati</taxon>
        <taxon>Pseudomonadota</taxon>
        <taxon>Gammaproteobacteria</taxon>
        <taxon>Pseudomonadales</taxon>
        <taxon>Pseudomonadaceae</taxon>
        <taxon>Pseudomonas</taxon>
    </lineage>
</organism>
<comment type="subcellular location">
    <subcellularLocation>
        <location evidence="1">Cell membrane</location>
        <topology evidence="1">Multi-pass membrane protein</topology>
    </subcellularLocation>
</comment>
<evidence type="ECO:0000256" key="3">
    <source>
        <dbReference type="ARBA" id="ARBA00022475"/>
    </source>
</evidence>
<keyword evidence="9" id="KW-1185">Reference proteome</keyword>
<keyword evidence="3" id="KW-1003">Cell membrane</keyword>
<evidence type="ECO:0000256" key="4">
    <source>
        <dbReference type="ARBA" id="ARBA00022692"/>
    </source>
</evidence>
<accession>A0ABR8TTL4</accession>
<dbReference type="SUPFAM" id="SSF161098">
    <property type="entry name" value="MetI-like"/>
    <property type="match status" value="1"/>
</dbReference>
<protein>
    <submittedName>
        <fullName evidence="8">ABC transporter permease</fullName>
    </submittedName>
</protein>
<sequence>MVTLWAAVSLNFILPRAIPGDPKQIHIDTLLRRNGELTPGMLNSIDLLFGSDDASLWDQYLAYWGNLFKGDFGTSVVYFPATVDQLLGEALPWTVGLVGLATIIAFLLGVGGGAWVGWKRGTWVDHIIPASTFLQAVPYFWLALVLISVFSVSLGWFPIVGGYDIFMFDNGPSGRGSSSAA</sequence>
<dbReference type="EMBL" id="JACSQG010000029">
    <property type="protein sequence ID" value="MBD7979100.1"/>
    <property type="molecule type" value="Genomic_DNA"/>
</dbReference>
<evidence type="ECO:0000256" key="6">
    <source>
        <dbReference type="ARBA" id="ARBA00023136"/>
    </source>
</evidence>
<name>A0ABR8TTL4_9PSED</name>
<keyword evidence="6 7" id="KW-0472">Membrane</keyword>
<feature type="transmembrane region" description="Helical" evidence="7">
    <location>
        <begin position="93"/>
        <end position="118"/>
    </location>
</feature>
<dbReference type="PANTHER" id="PTHR43163:SF6">
    <property type="entry name" value="DIPEPTIDE TRANSPORT SYSTEM PERMEASE PROTEIN DPPB-RELATED"/>
    <property type="match status" value="1"/>
</dbReference>
<reference evidence="8 9" key="1">
    <citation type="submission" date="2020-08" db="EMBL/GenBank/DDBJ databases">
        <title>A Genomic Blueprint of the Chicken Gut Microbiome.</title>
        <authorList>
            <person name="Gilroy R."/>
            <person name="Ravi A."/>
            <person name="Getino M."/>
            <person name="Pursley I."/>
            <person name="Horton D.L."/>
            <person name="Alikhan N.-F."/>
            <person name="Baker D."/>
            <person name="Gharbi K."/>
            <person name="Hall N."/>
            <person name="Watson M."/>
            <person name="Adriaenssens E.M."/>
            <person name="Foster-Nyarko E."/>
            <person name="Jarju S."/>
            <person name="Secka A."/>
            <person name="Antonio M."/>
            <person name="Oren A."/>
            <person name="Chaudhuri R."/>
            <person name="La Ragione R.M."/>
            <person name="Hildebrand F."/>
            <person name="Pallen M.J."/>
        </authorList>
    </citation>
    <scope>NUCLEOTIDE SEQUENCE [LARGE SCALE GENOMIC DNA]</scope>
    <source>
        <strain evidence="8 9">Sa2CUA2</strain>
    </source>
</reference>
<keyword evidence="2" id="KW-0813">Transport</keyword>
<dbReference type="PANTHER" id="PTHR43163">
    <property type="entry name" value="DIPEPTIDE TRANSPORT SYSTEM PERMEASE PROTEIN DPPB-RELATED"/>
    <property type="match status" value="1"/>
</dbReference>
<comment type="caution">
    <text evidence="8">The sequence shown here is derived from an EMBL/GenBank/DDBJ whole genome shotgun (WGS) entry which is preliminary data.</text>
</comment>
<proteinExistence type="predicted"/>
<evidence type="ECO:0000313" key="9">
    <source>
        <dbReference type="Proteomes" id="UP000611945"/>
    </source>
</evidence>
<evidence type="ECO:0000256" key="7">
    <source>
        <dbReference type="SAM" id="Phobius"/>
    </source>
</evidence>
<dbReference type="Gene3D" id="1.10.3720.10">
    <property type="entry name" value="MetI-like"/>
    <property type="match status" value="1"/>
</dbReference>
<evidence type="ECO:0000313" key="8">
    <source>
        <dbReference type="EMBL" id="MBD7979100.1"/>
    </source>
</evidence>
<gene>
    <name evidence="8" type="ORF">H9642_18190</name>
</gene>
<evidence type="ECO:0000256" key="5">
    <source>
        <dbReference type="ARBA" id="ARBA00022989"/>
    </source>
</evidence>